<feature type="signal peptide" evidence="8">
    <location>
        <begin position="1"/>
        <end position="18"/>
    </location>
</feature>
<keyword evidence="8" id="KW-0732">Signal</keyword>
<dbReference type="GO" id="GO:0012505">
    <property type="term" value="C:endomembrane system"/>
    <property type="evidence" value="ECO:0007669"/>
    <property type="project" value="UniProtKB-SubCell"/>
</dbReference>
<dbReference type="GO" id="GO:0022857">
    <property type="term" value="F:transmembrane transporter activity"/>
    <property type="evidence" value="ECO:0007669"/>
    <property type="project" value="TreeGrafter"/>
</dbReference>
<evidence type="ECO:0000256" key="7">
    <source>
        <dbReference type="SAM" id="Phobius"/>
    </source>
</evidence>
<dbReference type="SUPFAM" id="SSF103473">
    <property type="entry name" value="MFS general substrate transporter"/>
    <property type="match status" value="1"/>
</dbReference>
<dbReference type="AlphaFoldDB" id="A0A0W0GDI2"/>
<feature type="transmembrane region" description="Helical" evidence="7">
    <location>
        <begin position="28"/>
        <end position="46"/>
    </location>
</feature>
<feature type="transmembrane region" description="Helical" evidence="7">
    <location>
        <begin position="186"/>
        <end position="208"/>
    </location>
</feature>
<feature type="transmembrane region" description="Helical" evidence="7">
    <location>
        <begin position="220"/>
        <end position="247"/>
    </location>
</feature>
<gene>
    <name evidence="9" type="ORF">WG66_808</name>
</gene>
<dbReference type="PANTHER" id="PTHR23501:SF191">
    <property type="entry name" value="VACUOLAR BASIC AMINO ACID TRANSPORTER 4"/>
    <property type="match status" value="1"/>
</dbReference>
<feature type="transmembrane region" description="Helical" evidence="7">
    <location>
        <begin position="67"/>
        <end position="89"/>
    </location>
</feature>
<protein>
    <submittedName>
        <fullName evidence="9">Uncharacterized protein</fullName>
    </submittedName>
</protein>
<name>A0A0W0GDI2_MONRR</name>
<feature type="chain" id="PRO_5006902586" evidence="8">
    <location>
        <begin position="19"/>
        <end position="335"/>
    </location>
</feature>
<dbReference type="PANTHER" id="PTHR23501">
    <property type="entry name" value="MAJOR FACILITATOR SUPERFAMILY"/>
    <property type="match status" value="1"/>
</dbReference>
<evidence type="ECO:0000256" key="6">
    <source>
        <dbReference type="SAM" id="MobiDB-lite"/>
    </source>
</evidence>
<dbReference type="GO" id="GO:0005886">
    <property type="term" value="C:plasma membrane"/>
    <property type="evidence" value="ECO:0007669"/>
    <property type="project" value="TreeGrafter"/>
</dbReference>
<feature type="region of interest" description="Disordered" evidence="6">
    <location>
        <begin position="311"/>
        <end position="335"/>
    </location>
</feature>
<evidence type="ECO:0000256" key="3">
    <source>
        <dbReference type="ARBA" id="ARBA00022692"/>
    </source>
</evidence>
<sequence>MFFLVVSLSFLIVTLNSAGQIIPWDSPTIIGILCASGMAFLAFWMAENHAKMLVAPPRSFVKWERRNVPIVFMIRVLVFFQIFANIFYFPGKFLPSSSFDRSDDSVLQVIGHSTLLALCLVIPCFFTAAIASIAVNELCRIYGLVRLLFIGGLMMLPVGLVGLHLPHSRSHALMSSFNETSSIGRIVGYSCIAGAALGSGTGMSMVIAQVRLPADELLTVTAPVSCAPGLGGTLGVVVGRSFLYVILATQTPMNANDAVHAARLFPAGSAAHTTMVKVYVGAWRKGYWALLWISGPEILLCLFLKKVELRSGKESKDQDGHEKNEAKIEDEKSAA</sequence>
<evidence type="ECO:0000256" key="2">
    <source>
        <dbReference type="ARBA" id="ARBA00022448"/>
    </source>
</evidence>
<organism evidence="9 10">
    <name type="scientific">Moniliophthora roreri</name>
    <name type="common">Frosty pod rot fungus</name>
    <name type="synonym">Monilia roreri</name>
    <dbReference type="NCBI Taxonomy" id="221103"/>
    <lineage>
        <taxon>Eukaryota</taxon>
        <taxon>Fungi</taxon>
        <taxon>Dikarya</taxon>
        <taxon>Basidiomycota</taxon>
        <taxon>Agaricomycotina</taxon>
        <taxon>Agaricomycetes</taxon>
        <taxon>Agaricomycetidae</taxon>
        <taxon>Agaricales</taxon>
        <taxon>Marasmiineae</taxon>
        <taxon>Marasmiaceae</taxon>
        <taxon>Moniliophthora</taxon>
    </lineage>
</organism>
<keyword evidence="4 7" id="KW-1133">Transmembrane helix</keyword>
<feature type="transmembrane region" description="Helical" evidence="7">
    <location>
        <begin position="147"/>
        <end position="166"/>
    </location>
</feature>
<feature type="transmembrane region" description="Helical" evidence="7">
    <location>
        <begin position="109"/>
        <end position="135"/>
    </location>
</feature>
<keyword evidence="3 7" id="KW-0812">Transmembrane</keyword>
<dbReference type="InterPro" id="IPR036259">
    <property type="entry name" value="MFS_trans_sf"/>
</dbReference>
<evidence type="ECO:0000256" key="5">
    <source>
        <dbReference type="ARBA" id="ARBA00023136"/>
    </source>
</evidence>
<evidence type="ECO:0000256" key="1">
    <source>
        <dbReference type="ARBA" id="ARBA00004127"/>
    </source>
</evidence>
<dbReference type="Proteomes" id="UP000054988">
    <property type="component" value="Unassembled WGS sequence"/>
</dbReference>
<dbReference type="EMBL" id="LATX01000308">
    <property type="protein sequence ID" value="KTB46619.1"/>
    <property type="molecule type" value="Genomic_DNA"/>
</dbReference>
<evidence type="ECO:0000256" key="8">
    <source>
        <dbReference type="SAM" id="SignalP"/>
    </source>
</evidence>
<reference evidence="9 10" key="1">
    <citation type="submission" date="2015-12" db="EMBL/GenBank/DDBJ databases">
        <title>Draft genome sequence of Moniliophthora roreri, the causal agent of frosty pod rot of cacao.</title>
        <authorList>
            <person name="Aime M.C."/>
            <person name="Diaz-Valderrama J.R."/>
            <person name="Kijpornyongpan T."/>
            <person name="Phillips-Mora W."/>
        </authorList>
    </citation>
    <scope>NUCLEOTIDE SEQUENCE [LARGE SCALE GENOMIC DNA]</scope>
    <source>
        <strain evidence="9 10">MCA 2952</strain>
    </source>
</reference>
<proteinExistence type="predicted"/>
<keyword evidence="2" id="KW-0813">Transport</keyword>
<comment type="subcellular location">
    <subcellularLocation>
        <location evidence="1">Endomembrane system</location>
        <topology evidence="1">Multi-pass membrane protein</topology>
    </subcellularLocation>
</comment>
<evidence type="ECO:0000256" key="4">
    <source>
        <dbReference type="ARBA" id="ARBA00022989"/>
    </source>
</evidence>
<keyword evidence="5 7" id="KW-0472">Membrane</keyword>
<evidence type="ECO:0000313" key="10">
    <source>
        <dbReference type="Proteomes" id="UP000054988"/>
    </source>
</evidence>
<accession>A0A0W0GDI2</accession>
<evidence type="ECO:0000313" key="9">
    <source>
        <dbReference type="EMBL" id="KTB46619.1"/>
    </source>
</evidence>
<comment type="caution">
    <text evidence="9">The sequence shown here is derived from an EMBL/GenBank/DDBJ whole genome shotgun (WGS) entry which is preliminary data.</text>
</comment>